<dbReference type="GeneTree" id="ENSGT00940000153527"/>
<dbReference type="GeneID" id="114039905"/>
<keyword evidence="3 7" id="KW-1133">Transmembrane helix</keyword>
<evidence type="ECO:0000259" key="8">
    <source>
        <dbReference type="PROSITE" id="PS50835"/>
    </source>
</evidence>
<evidence type="ECO:0000313" key="10">
    <source>
        <dbReference type="Proteomes" id="UP000314987"/>
    </source>
</evidence>
<dbReference type="SMART" id="SM00406">
    <property type="entry name" value="IGv"/>
    <property type="match status" value="1"/>
</dbReference>
<dbReference type="SUPFAM" id="SSF48726">
    <property type="entry name" value="Immunoglobulin"/>
    <property type="match status" value="1"/>
</dbReference>
<feature type="transmembrane region" description="Helical" evidence="7">
    <location>
        <begin position="20"/>
        <end position="39"/>
    </location>
</feature>
<evidence type="ECO:0000256" key="3">
    <source>
        <dbReference type="ARBA" id="ARBA00022989"/>
    </source>
</evidence>
<sequence>MGLQQNPDQLVAGRKGKGVMELISLSCHLIGFLVPILFLEIPTLASGKFSVIGPTGPIQASVGEVAELPCYLSPAQSAEHMEVVWFQSTRVVHLYQDGEDQFGNQDPNYQGRTELVRDSISSGNVTLKIWDVRLLDEGRYICHFENGFDQEEADVMLKVSGEEVKPVLVFWMVLFIAYIAAFWVLTFGFFMWFILRYQECLTRTSPWLWEINGILVVSWAFEIEIAMYFLWILLRCQGYSHKEESDKLDWMDWVTFLISLFLPWRMTTTLFTLFKGLCCCQNQRLLLGSERRPRPSPQSSVDPMAGCGITQVALEDGL</sequence>
<keyword evidence="4 7" id="KW-0472">Membrane</keyword>
<proteinExistence type="predicted"/>
<reference evidence="9" key="3">
    <citation type="submission" date="2025-09" db="UniProtKB">
        <authorList>
            <consortium name="Ensembl"/>
        </authorList>
    </citation>
    <scope>IDENTIFICATION</scope>
</reference>
<keyword evidence="6" id="KW-0393">Immunoglobulin domain</keyword>
<keyword evidence="2 7" id="KW-0812">Transmembrane</keyword>
<name>A0A4X2MD57_VOMUR</name>
<dbReference type="PANTHER" id="PTHR24100:SF139">
    <property type="entry name" value="BUTYROPHILIN SUBFAMILY 2 MEMBER A2"/>
    <property type="match status" value="1"/>
</dbReference>
<dbReference type="InterPro" id="IPR050504">
    <property type="entry name" value="IgSF_BTN/MOG"/>
</dbReference>
<dbReference type="Gene3D" id="2.60.40.10">
    <property type="entry name" value="Immunoglobulins"/>
    <property type="match status" value="1"/>
</dbReference>
<dbReference type="PANTHER" id="PTHR24100">
    <property type="entry name" value="BUTYROPHILIN"/>
    <property type="match status" value="1"/>
</dbReference>
<accession>A0A4X2MD57</accession>
<dbReference type="SMART" id="SM00409">
    <property type="entry name" value="IG"/>
    <property type="match status" value="1"/>
</dbReference>
<dbReference type="OMA" id="WAFEIGI"/>
<dbReference type="InterPro" id="IPR036179">
    <property type="entry name" value="Ig-like_dom_sf"/>
</dbReference>
<dbReference type="GO" id="GO:0001817">
    <property type="term" value="P:regulation of cytokine production"/>
    <property type="evidence" value="ECO:0007669"/>
    <property type="project" value="TreeGrafter"/>
</dbReference>
<keyword evidence="10" id="KW-1185">Reference proteome</keyword>
<dbReference type="GO" id="GO:0009897">
    <property type="term" value="C:external side of plasma membrane"/>
    <property type="evidence" value="ECO:0007669"/>
    <property type="project" value="TreeGrafter"/>
</dbReference>
<dbReference type="InterPro" id="IPR013106">
    <property type="entry name" value="Ig_V-set"/>
</dbReference>
<dbReference type="InterPro" id="IPR003599">
    <property type="entry name" value="Ig_sub"/>
</dbReference>
<dbReference type="Pfam" id="PF07686">
    <property type="entry name" value="V-set"/>
    <property type="match status" value="1"/>
</dbReference>
<dbReference type="STRING" id="29139.ENSVURP00010032591"/>
<feature type="transmembrane region" description="Helical" evidence="7">
    <location>
        <begin position="207"/>
        <end position="233"/>
    </location>
</feature>
<dbReference type="InterPro" id="IPR007110">
    <property type="entry name" value="Ig-like_dom"/>
</dbReference>
<organism evidence="9 10">
    <name type="scientific">Vombatus ursinus</name>
    <name type="common">Common wombat</name>
    <dbReference type="NCBI Taxonomy" id="29139"/>
    <lineage>
        <taxon>Eukaryota</taxon>
        <taxon>Metazoa</taxon>
        <taxon>Chordata</taxon>
        <taxon>Craniata</taxon>
        <taxon>Vertebrata</taxon>
        <taxon>Euteleostomi</taxon>
        <taxon>Mammalia</taxon>
        <taxon>Metatheria</taxon>
        <taxon>Diprotodontia</taxon>
        <taxon>Vombatidae</taxon>
        <taxon>Vombatus</taxon>
    </lineage>
</organism>
<evidence type="ECO:0000256" key="7">
    <source>
        <dbReference type="SAM" id="Phobius"/>
    </source>
</evidence>
<dbReference type="GO" id="GO:0050852">
    <property type="term" value="P:T cell receptor signaling pathway"/>
    <property type="evidence" value="ECO:0007669"/>
    <property type="project" value="TreeGrafter"/>
</dbReference>
<comment type="subcellular location">
    <subcellularLocation>
        <location evidence="1">Membrane</location>
    </subcellularLocation>
</comment>
<evidence type="ECO:0000256" key="6">
    <source>
        <dbReference type="ARBA" id="ARBA00023319"/>
    </source>
</evidence>
<dbReference type="InterPro" id="IPR013783">
    <property type="entry name" value="Ig-like_fold"/>
</dbReference>
<dbReference type="OrthoDB" id="9986391at2759"/>
<dbReference type="CDD" id="cd05713">
    <property type="entry name" value="IgV_MOG_like"/>
    <property type="match status" value="1"/>
</dbReference>
<dbReference type="Ensembl" id="ENSVURT00010037101.1">
    <property type="protein sequence ID" value="ENSVURP00010032591.1"/>
    <property type="gene ID" value="ENSVURG00010024851.1"/>
</dbReference>
<reference evidence="9" key="2">
    <citation type="submission" date="2025-08" db="UniProtKB">
        <authorList>
            <consortium name="Ensembl"/>
        </authorList>
    </citation>
    <scope>IDENTIFICATION</scope>
</reference>
<evidence type="ECO:0000256" key="5">
    <source>
        <dbReference type="ARBA" id="ARBA00023157"/>
    </source>
</evidence>
<dbReference type="GO" id="GO:0005102">
    <property type="term" value="F:signaling receptor binding"/>
    <property type="evidence" value="ECO:0007669"/>
    <property type="project" value="TreeGrafter"/>
</dbReference>
<feature type="domain" description="Ig-like" evidence="8">
    <location>
        <begin position="42"/>
        <end position="160"/>
    </location>
</feature>
<feature type="transmembrane region" description="Helical" evidence="7">
    <location>
        <begin position="253"/>
        <end position="274"/>
    </location>
</feature>
<keyword evidence="5" id="KW-1015">Disulfide bond</keyword>
<reference evidence="10" key="1">
    <citation type="submission" date="2018-12" db="EMBL/GenBank/DDBJ databases">
        <authorList>
            <person name="Yazar S."/>
        </authorList>
    </citation>
    <scope>NUCLEOTIDE SEQUENCE [LARGE SCALE GENOMIC DNA]</scope>
</reference>
<evidence type="ECO:0000256" key="4">
    <source>
        <dbReference type="ARBA" id="ARBA00023136"/>
    </source>
</evidence>
<gene>
    <name evidence="9" type="primary">LOC114039905</name>
</gene>
<dbReference type="PROSITE" id="PS50835">
    <property type="entry name" value="IG_LIKE"/>
    <property type="match status" value="1"/>
</dbReference>
<dbReference type="AlphaFoldDB" id="A0A4X2MD57"/>
<evidence type="ECO:0000313" key="9">
    <source>
        <dbReference type="Ensembl" id="ENSVURP00010032591.1"/>
    </source>
</evidence>
<dbReference type="RefSeq" id="XP_027713624.1">
    <property type="nucleotide sequence ID" value="XM_027857823.1"/>
</dbReference>
<protein>
    <recommendedName>
        <fullName evidence="8">Ig-like domain-containing protein</fullName>
    </recommendedName>
</protein>
<evidence type="ECO:0000256" key="2">
    <source>
        <dbReference type="ARBA" id="ARBA00022692"/>
    </source>
</evidence>
<dbReference type="Proteomes" id="UP000314987">
    <property type="component" value="Unassembled WGS sequence"/>
</dbReference>
<dbReference type="FunFam" id="2.60.40.10:FF:000183">
    <property type="entry name" value="Myelin-oligodendrocyte glycoprotein"/>
    <property type="match status" value="1"/>
</dbReference>
<feature type="transmembrane region" description="Helical" evidence="7">
    <location>
        <begin position="168"/>
        <end position="195"/>
    </location>
</feature>
<evidence type="ECO:0000256" key="1">
    <source>
        <dbReference type="ARBA" id="ARBA00004370"/>
    </source>
</evidence>